<evidence type="ECO:0000259" key="2">
    <source>
        <dbReference type="PROSITE" id="PS50280"/>
    </source>
</evidence>
<dbReference type="SMART" id="SM00317">
    <property type="entry name" value="SET"/>
    <property type="match status" value="1"/>
</dbReference>
<evidence type="ECO:0000313" key="4">
    <source>
        <dbReference type="Proteomes" id="UP000825935"/>
    </source>
</evidence>
<dbReference type="Pfam" id="PF00856">
    <property type="entry name" value="SET"/>
    <property type="match status" value="1"/>
</dbReference>
<feature type="domain" description="SET" evidence="2">
    <location>
        <begin position="77"/>
        <end position="333"/>
    </location>
</feature>
<evidence type="ECO:0000313" key="3">
    <source>
        <dbReference type="EMBL" id="KAH7294565.1"/>
    </source>
</evidence>
<sequence length="575" mass="63776">MEKNLEQLSLSADIPVAASTDDSANEAAGATANDEVSKLQKRKKKKSKSKSCSSLGALAKNNSALPSQKCMEGRFPWKIVVKSGRGRCAIATRDIKAGEVIVSECALAFVLRSSFRTIACHNCCKDFSKESTSIQCRVCNYSLFCQECWESTRELHQECCSVIKLIGDIAVEEDCDKDLLRLMLFLALQRHSTMNETKDTVGIRGGIRGDILYSSFQDAMALQTHENKVSESWRLSVARACERLAEHATNEITNFQNSKGDLEYLACLINANAHGMGAQGIHNTDIAIGIFPFVSMLNHSCRPNCCFYSEGNVMHVRATKDITKNSELCLSYINLYEARGTRKEQLAVSKHFDCACSRCTEPLTSSVDRFLEGVLCNVKGCNGVLVKQPQSFANASTEQPAGLWQCDTCLGILDPTICISQGQAKSLDERPWDTLNNAQTRLSAAISVYKERRFKEARKQLEDFLSEFTGKLHPLHVLLFDALTPLMNCCRVLGDAEGGVKACRTIIDCMEKVLSGPSLELANFYFCLGEMYSERADSVESSAILAKRYKKQAQEAFNHVRQLRRICLEKATLSL</sequence>
<dbReference type="CDD" id="cd20071">
    <property type="entry name" value="SET_SMYD"/>
    <property type="match status" value="1"/>
</dbReference>
<gene>
    <name evidence="3" type="ORF">KP509_27G007700</name>
</gene>
<feature type="compositionally biased region" description="Basic residues" evidence="1">
    <location>
        <begin position="39"/>
        <end position="48"/>
    </location>
</feature>
<keyword evidence="4" id="KW-1185">Reference proteome</keyword>
<dbReference type="AlphaFoldDB" id="A0A8T2RG80"/>
<dbReference type="InterPro" id="IPR011990">
    <property type="entry name" value="TPR-like_helical_dom_sf"/>
</dbReference>
<dbReference type="SUPFAM" id="SSF82199">
    <property type="entry name" value="SET domain"/>
    <property type="match status" value="1"/>
</dbReference>
<dbReference type="Gene3D" id="2.170.270.10">
    <property type="entry name" value="SET domain"/>
    <property type="match status" value="1"/>
</dbReference>
<dbReference type="EMBL" id="CM035432">
    <property type="protein sequence ID" value="KAH7294565.1"/>
    <property type="molecule type" value="Genomic_DNA"/>
</dbReference>
<dbReference type="Gene3D" id="1.10.220.160">
    <property type="match status" value="1"/>
</dbReference>
<dbReference type="InterPro" id="IPR046341">
    <property type="entry name" value="SET_dom_sf"/>
</dbReference>
<accession>A0A8T2RG80</accession>
<name>A0A8T2RG80_CERRI</name>
<feature type="region of interest" description="Disordered" evidence="1">
    <location>
        <begin position="21"/>
        <end position="48"/>
    </location>
</feature>
<evidence type="ECO:0000256" key="1">
    <source>
        <dbReference type="SAM" id="MobiDB-lite"/>
    </source>
</evidence>
<comment type="caution">
    <text evidence="3">The sequence shown here is derived from an EMBL/GenBank/DDBJ whole genome shotgun (WGS) entry which is preliminary data.</text>
</comment>
<organism evidence="3 4">
    <name type="scientific">Ceratopteris richardii</name>
    <name type="common">Triangle waterfern</name>
    <dbReference type="NCBI Taxonomy" id="49495"/>
    <lineage>
        <taxon>Eukaryota</taxon>
        <taxon>Viridiplantae</taxon>
        <taxon>Streptophyta</taxon>
        <taxon>Embryophyta</taxon>
        <taxon>Tracheophyta</taxon>
        <taxon>Polypodiopsida</taxon>
        <taxon>Polypodiidae</taxon>
        <taxon>Polypodiales</taxon>
        <taxon>Pteridineae</taxon>
        <taxon>Pteridaceae</taxon>
        <taxon>Parkerioideae</taxon>
        <taxon>Ceratopteris</taxon>
    </lineage>
</organism>
<dbReference type="InterPro" id="IPR050869">
    <property type="entry name" value="H3K4_H4K5_MeTrfase"/>
</dbReference>
<dbReference type="InterPro" id="IPR001214">
    <property type="entry name" value="SET_dom"/>
</dbReference>
<dbReference type="Gene3D" id="6.10.140.2220">
    <property type="match status" value="1"/>
</dbReference>
<dbReference type="Proteomes" id="UP000825935">
    <property type="component" value="Chromosome 27"/>
</dbReference>
<dbReference type="PANTHER" id="PTHR12197">
    <property type="entry name" value="HISTONE-LYSINE N-METHYLTRANSFERASE SMYD"/>
    <property type="match status" value="1"/>
</dbReference>
<dbReference type="OMA" id="FWQNLGE"/>
<dbReference type="PROSITE" id="PS50280">
    <property type="entry name" value="SET"/>
    <property type="match status" value="1"/>
</dbReference>
<dbReference type="PANTHER" id="PTHR12197:SF282">
    <property type="entry name" value="SET DOMAIN-CONTAINING PROTEIN"/>
    <property type="match status" value="1"/>
</dbReference>
<proteinExistence type="predicted"/>
<reference evidence="3 4" key="1">
    <citation type="submission" date="2021-08" db="EMBL/GenBank/DDBJ databases">
        <title>WGS assembly of Ceratopteris richardii.</title>
        <authorList>
            <person name="Marchant D.B."/>
            <person name="Chen G."/>
            <person name="Jenkins J."/>
            <person name="Shu S."/>
            <person name="Leebens-Mack J."/>
            <person name="Grimwood J."/>
            <person name="Schmutz J."/>
            <person name="Soltis P."/>
            <person name="Soltis D."/>
            <person name="Chen Z.-H."/>
        </authorList>
    </citation>
    <scope>NUCLEOTIDE SEQUENCE [LARGE SCALE GENOMIC DNA]</scope>
    <source>
        <strain evidence="3">Whitten #5841</strain>
        <tissue evidence="3">Leaf</tissue>
    </source>
</reference>
<dbReference type="SUPFAM" id="SSF48452">
    <property type="entry name" value="TPR-like"/>
    <property type="match status" value="1"/>
</dbReference>
<protein>
    <recommendedName>
        <fullName evidence="2">SET domain-containing protein</fullName>
    </recommendedName>
</protein>
<dbReference type="OrthoDB" id="265717at2759"/>